<dbReference type="Gene3D" id="3.90.190.20">
    <property type="entry name" value="Mur ligase, C-terminal domain"/>
    <property type="match status" value="1"/>
</dbReference>
<dbReference type="GO" id="GO:0008764">
    <property type="term" value="F:UDP-N-acetylmuramoylalanine-D-glutamate ligase activity"/>
    <property type="evidence" value="ECO:0007669"/>
    <property type="project" value="UniProtKB-UniRule"/>
</dbReference>
<dbReference type="InterPro" id="IPR013221">
    <property type="entry name" value="Mur_ligase_cen"/>
</dbReference>
<keyword evidence="7 8" id="KW-0131">Cell cycle</keyword>
<dbReference type="SUPFAM" id="SSF51984">
    <property type="entry name" value="MurCD N-terminal domain"/>
    <property type="match status" value="1"/>
</dbReference>
<keyword evidence="12" id="KW-1185">Reference proteome</keyword>
<proteinExistence type="inferred from homology"/>
<dbReference type="InterPro" id="IPR004101">
    <property type="entry name" value="Mur_ligase_C"/>
</dbReference>
<dbReference type="GO" id="GO:0051301">
    <property type="term" value="P:cell division"/>
    <property type="evidence" value="ECO:0007669"/>
    <property type="project" value="UniProtKB-KW"/>
</dbReference>
<dbReference type="Gene3D" id="3.40.50.720">
    <property type="entry name" value="NAD(P)-binding Rossmann-like Domain"/>
    <property type="match status" value="1"/>
</dbReference>
<keyword evidence="4 7" id="KW-0436">Ligase</keyword>
<feature type="domain" description="Mur ligase C-terminal" evidence="9">
    <location>
        <begin position="308"/>
        <end position="421"/>
    </location>
</feature>
<dbReference type="InterPro" id="IPR036615">
    <property type="entry name" value="Mur_ligase_C_dom_sf"/>
</dbReference>
<dbReference type="GO" id="GO:0071555">
    <property type="term" value="P:cell wall organization"/>
    <property type="evidence" value="ECO:0007669"/>
    <property type="project" value="UniProtKB-KW"/>
</dbReference>
<evidence type="ECO:0000256" key="4">
    <source>
        <dbReference type="ARBA" id="ARBA00022598"/>
    </source>
</evidence>
<feature type="binding site" evidence="7">
    <location>
        <begin position="109"/>
        <end position="115"/>
    </location>
    <ligand>
        <name>ATP</name>
        <dbReference type="ChEBI" id="CHEBI:30616"/>
    </ligand>
</feature>
<protein>
    <recommendedName>
        <fullName evidence="7 8">UDP-N-acetylmuramoylalanine--D-glutamate ligase</fullName>
        <ecNumber evidence="7 8">6.3.2.9</ecNumber>
    </recommendedName>
    <alternativeName>
        <fullName evidence="7">D-glutamic acid-adding enzyme</fullName>
    </alternativeName>
    <alternativeName>
        <fullName evidence="7">UDP-N-acetylmuramoyl-L-alanyl-D-glutamate synthetase</fullName>
    </alternativeName>
</protein>
<feature type="domain" description="Mur ligase central" evidence="10">
    <location>
        <begin position="107"/>
        <end position="286"/>
    </location>
</feature>
<keyword evidence="3 7" id="KW-0963">Cytoplasm</keyword>
<dbReference type="OrthoDB" id="9809796at2"/>
<comment type="catalytic activity">
    <reaction evidence="7 8">
        <text>UDP-N-acetyl-alpha-D-muramoyl-L-alanine + D-glutamate + ATP = UDP-N-acetyl-alpha-D-muramoyl-L-alanyl-D-glutamate + ADP + phosphate + H(+)</text>
        <dbReference type="Rhea" id="RHEA:16429"/>
        <dbReference type="ChEBI" id="CHEBI:15378"/>
        <dbReference type="ChEBI" id="CHEBI:29986"/>
        <dbReference type="ChEBI" id="CHEBI:30616"/>
        <dbReference type="ChEBI" id="CHEBI:43474"/>
        <dbReference type="ChEBI" id="CHEBI:83898"/>
        <dbReference type="ChEBI" id="CHEBI:83900"/>
        <dbReference type="ChEBI" id="CHEBI:456216"/>
        <dbReference type="EC" id="6.3.2.9"/>
    </reaction>
</comment>
<dbReference type="Pfam" id="PF21377">
    <property type="entry name" value="MurD_N"/>
    <property type="match status" value="1"/>
</dbReference>
<evidence type="ECO:0000259" key="9">
    <source>
        <dbReference type="Pfam" id="PF02875"/>
    </source>
</evidence>
<sequence>MRRLVVLGGGESGVGTAILGKKEGFEVFVSDKGIIKEEYRKVLEHFEIDWEEQQHTEEKILNADLVMKSPGIPDKVPLVVKLKEAGIPIISEIEFASRYTKATIIGITGSNGKTTTTMLTNHILKEGGMHVGMAGNIGDSYAKMVAEKDFDYYVLEISSFQLDGIVDFKPHIAILTNITPDHLDRYEYKFENYIASKFRIAKNQTKEDYLIYDADDEVIVQWLQKNPVQSKLLPFSISKKLDEGAYLENDKIIIKTHNNTLEMSTDALALEGKHNLKNTMAATTAAKLISIRKETIRRSIENFQGAEHRLEKVLKIHHVQYINDSKATNVNATYYALDSMRTPTVWIVGGVDKGNDYKELMPLVREKVKAIICLGLDNSKIKDAFGNVVDLVVETFAMDEAVKVAYKIAERGDTVLLSPACASFDLFKNYEDRGNQFKEAIKKL</sequence>
<evidence type="ECO:0000256" key="3">
    <source>
        <dbReference type="ARBA" id="ARBA00022490"/>
    </source>
</evidence>
<evidence type="ECO:0000313" key="11">
    <source>
        <dbReference type="EMBL" id="RAJ15395.1"/>
    </source>
</evidence>
<dbReference type="Proteomes" id="UP000249696">
    <property type="component" value="Unassembled WGS sequence"/>
</dbReference>
<dbReference type="SUPFAM" id="SSF53244">
    <property type="entry name" value="MurD-like peptide ligases, peptide-binding domain"/>
    <property type="match status" value="1"/>
</dbReference>
<evidence type="ECO:0000256" key="6">
    <source>
        <dbReference type="ARBA" id="ARBA00022840"/>
    </source>
</evidence>
<evidence type="ECO:0000313" key="12">
    <source>
        <dbReference type="Proteomes" id="UP000249696"/>
    </source>
</evidence>
<keyword evidence="6 7" id="KW-0067">ATP-binding</keyword>
<comment type="similarity">
    <text evidence="7">Belongs to the MurCDEF family.</text>
</comment>
<keyword evidence="7 8" id="KW-0573">Peptidoglycan synthesis</keyword>
<evidence type="ECO:0000256" key="1">
    <source>
        <dbReference type="ARBA" id="ARBA00004496"/>
    </source>
</evidence>
<dbReference type="Pfam" id="PF08245">
    <property type="entry name" value="Mur_ligase_M"/>
    <property type="match status" value="1"/>
</dbReference>
<comment type="subcellular location">
    <subcellularLocation>
        <location evidence="1 7 8">Cytoplasm</location>
    </subcellularLocation>
</comment>
<organism evidence="11 12">
    <name type="scientific">Arenibacter echinorum</name>
    <dbReference type="NCBI Taxonomy" id="440515"/>
    <lineage>
        <taxon>Bacteria</taxon>
        <taxon>Pseudomonadati</taxon>
        <taxon>Bacteroidota</taxon>
        <taxon>Flavobacteriia</taxon>
        <taxon>Flavobacteriales</taxon>
        <taxon>Flavobacteriaceae</taxon>
        <taxon>Arenibacter</taxon>
    </lineage>
</organism>
<dbReference type="UniPathway" id="UPA00219"/>
<evidence type="ECO:0000259" key="10">
    <source>
        <dbReference type="Pfam" id="PF08245"/>
    </source>
</evidence>
<dbReference type="NCBIfam" id="TIGR01087">
    <property type="entry name" value="murD"/>
    <property type="match status" value="1"/>
</dbReference>
<dbReference type="GO" id="GO:0009252">
    <property type="term" value="P:peptidoglycan biosynthetic process"/>
    <property type="evidence" value="ECO:0007669"/>
    <property type="project" value="UniProtKB-UniRule"/>
</dbReference>
<dbReference type="Gene3D" id="3.40.1190.10">
    <property type="entry name" value="Mur-like, catalytic domain"/>
    <property type="match status" value="1"/>
</dbReference>
<dbReference type="GO" id="GO:0005524">
    <property type="term" value="F:ATP binding"/>
    <property type="evidence" value="ECO:0007669"/>
    <property type="project" value="UniProtKB-UniRule"/>
</dbReference>
<evidence type="ECO:0000256" key="7">
    <source>
        <dbReference type="HAMAP-Rule" id="MF_00639"/>
    </source>
</evidence>
<dbReference type="Pfam" id="PF02875">
    <property type="entry name" value="Mur_ligase_C"/>
    <property type="match status" value="1"/>
</dbReference>
<comment type="function">
    <text evidence="7 8">Cell wall formation. Catalyzes the addition of glutamate to the nucleotide precursor UDP-N-acetylmuramoyl-L-alanine (UMA).</text>
</comment>
<comment type="caution">
    <text evidence="11">The sequence shown here is derived from an EMBL/GenBank/DDBJ whole genome shotgun (WGS) entry which is preliminary data.</text>
</comment>
<dbReference type="InterPro" id="IPR036565">
    <property type="entry name" value="Mur-like_cat_sf"/>
</dbReference>
<name>A0A327RGV4_9FLAO</name>
<keyword evidence="5 7" id="KW-0547">Nucleotide-binding</keyword>
<dbReference type="SUPFAM" id="SSF53623">
    <property type="entry name" value="MurD-like peptide ligases, catalytic domain"/>
    <property type="match status" value="1"/>
</dbReference>
<dbReference type="InterPro" id="IPR005762">
    <property type="entry name" value="MurD"/>
</dbReference>
<keyword evidence="7 8" id="KW-0132">Cell division</keyword>
<dbReference type="EC" id="6.3.2.9" evidence="7 8"/>
<gene>
    <name evidence="7" type="primary">murD</name>
    <name evidence="11" type="ORF">LV92_00088</name>
</gene>
<evidence type="ECO:0000256" key="8">
    <source>
        <dbReference type="RuleBase" id="RU003664"/>
    </source>
</evidence>
<dbReference type="EMBL" id="QLLN01000001">
    <property type="protein sequence ID" value="RAJ15395.1"/>
    <property type="molecule type" value="Genomic_DNA"/>
</dbReference>
<dbReference type="HAMAP" id="MF_00639">
    <property type="entry name" value="MurD"/>
    <property type="match status" value="1"/>
</dbReference>
<keyword evidence="7 8" id="KW-0961">Cell wall biogenesis/degradation</keyword>
<dbReference type="GO" id="GO:0008360">
    <property type="term" value="P:regulation of cell shape"/>
    <property type="evidence" value="ECO:0007669"/>
    <property type="project" value="UniProtKB-KW"/>
</dbReference>
<dbReference type="PANTHER" id="PTHR43692:SF1">
    <property type="entry name" value="UDP-N-ACETYLMURAMOYLALANINE--D-GLUTAMATE LIGASE"/>
    <property type="match status" value="1"/>
</dbReference>
<reference evidence="11 12" key="1">
    <citation type="submission" date="2018-06" db="EMBL/GenBank/DDBJ databases">
        <title>Genomic Encyclopedia of Archaeal and Bacterial Type Strains, Phase II (KMG-II): from individual species to whole genera.</title>
        <authorList>
            <person name="Goeker M."/>
        </authorList>
    </citation>
    <scope>NUCLEOTIDE SEQUENCE [LARGE SCALE GENOMIC DNA]</scope>
    <source>
        <strain evidence="11 12">DSM 23522</strain>
    </source>
</reference>
<accession>A0A327RGV4</accession>
<comment type="pathway">
    <text evidence="2 7 8">Cell wall biogenesis; peptidoglycan biosynthesis.</text>
</comment>
<evidence type="ECO:0000256" key="5">
    <source>
        <dbReference type="ARBA" id="ARBA00022741"/>
    </source>
</evidence>
<dbReference type="PANTHER" id="PTHR43692">
    <property type="entry name" value="UDP-N-ACETYLMURAMOYLALANINE--D-GLUTAMATE LIGASE"/>
    <property type="match status" value="1"/>
</dbReference>
<dbReference type="GO" id="GO:0005737">
    <property type="term" value="C:cytoplasm"/>
    <property type="evidence" value="ECO:0007669"/>
    <property type="project" value="UniProtKB-SubCell"/>
</dbReference>
<keyword evidence="7 8" id="KW-0133">Cell shape</keyword>
<evidence type="ECO:0000256" key="2">
    <source>
        <dbReference type="ARBA" id="ARBA00004752"/>
    </source>
</evidence>
<dbReference type="AlphaFoldDB" id="A0A327RGV4"/>
<dbReference type="RefSeq" id="WP_111621726.1">
    <property type="nucleotide sequence ID" value="NZ_QLLN01000001.1"/>
</dbReference>